<name>A0AAD4V4B1_PRUDU</name>
<dbReference type="Proteomes" id="UP001054821">
    <property type="component" value="Chromosome 7"/>
</dbReference>
<sequence length="130" mass="14726">MRAELTAELDTDRYTNKSSPRTGFESRGGIPRIGRRIHQMCIYSGLTSCDIGEAAECLSKIFDVIGTFWVFDRHVIHVDLYGFADLLIEDFIKEPLVGCFGVLQPKKHDLVAIDPSLDDERSFRLVILVH</sequence>
<evidence type="ECO:0000256" key="1">
    <source>
        <dbReference type="SAM" id="MobiDB-lite"/>
    </source>
</evidence>
<gene>
    <name evidence="2" type="ORF">L3X38_036854</name>
</gene>
<feature type="compositionally biased region" description="Basic and acidic residues" evidence="1">
    <location>
        <begin position="1"/>
        <end position="15"/>
    </location>
</feature>
<keyword evidence="3" id="KW-1185">Reference proteome</keyword>
<dbReference type="AlphaFoldDB" id="A0AAD4V4B1"/>
<evidence type="ECO:0000313" key="3">
    <source>
        <dbReference type="Proteomes" id="UP001054821"/>
    </source>
</evidence>
<protein>
    <submittedName>
        <fullName evidence="2">Uncharacterized protein</fullName>
    </submittedName>
</protein>
<organism evidence="2 3">
    <name type="scientific">Prunus dulcis</name>
    <name type="common">Almond</name>
    <name type="synonym">Amygdalus dulcis</name>
    <dbReference type="NCBI Taxonomy" id="3755"/>
    <lineage>
        <taxon>Eukaryota</taxon>
        <taxon>Viridiplantae</taxon>
        <taxon>Streptophyta</taxon>
        <taxon>Embryophyta</taxon>
        <taxon>Tracheophyta</taxon>
        <taxon>Spermatophyta</taxon>
        <taxon>Magnoliopsida</taxon>
        <taxon>eudicotyledons</taxon>
        <taxon>Gunneridae</taxon>
        <taxon>Pentapetalae</taxon>
        <taxon>rosids</taxon>
        <taxon>fabids</taxon>
        <taxon>Rosales</taxon>
        <taxon>Rosaceae</taxon>
        <taxon>Amygdaloideae</taxon>
        <taxon>Amygdaleae</taxon>
        <taxon>Prunus</taxon>
    </lineage>
</organism>
<evidence type="ECO:0000313" key="2">
    <source>
        <dbReference type="EMBL" id="KAI5317147.1"/>
    </source>
</evidence>
<dbReference type="EMBL" id="JAJFAZ020000007">
    <property type="protein sequence ID" value="KAI5317147.1"/>
    <property type="molecule type" value="Genomic_DNA"/>
</dbReference>
<comment type="caution">
    <text evidence="2">The sequence shown here is derived from an EMBL/GenBank/DDBJ whole genome shotgun (WGS) entry which is preliminary data.</text>
</comment>
<accession>A0AAD4V4B1</accession>
<proteinExistence type="predicted"/>
<feature type="region of interest" description="Disordered" evidence="1">
    <location>
        <begin position="1"/>
        <end position="28"/>
    </location>
</feature>
<reference evidence="2 3" key="1">
    <citation type="journal article" date="2022" name="G3 (Bethesda)">
        <title>Whole-genome sequence and methylome profiling of the almond [Prunus dulcis (Mill.) D.A. Webb] cultivar 'Nonpareil'.</title>
        <authorList>
            <person name="D'Amico-Willman K.M."/>
            <person name="Ouma W.Z."/>
            <person name="Meulia T."/>
            <person name="Sideli G.M."/>
            <person name="Gradziel T.M."/>
            <person name="Fresnedo-Ramirez J."/>
        </authorList>
    </citation>
    <scope>NUCLEOTIDE SEQUENCE [LARGE SCALE GENOMIC DNA]</scope>
    <source>
        <strain evidence="2">Clone GOH B32 T37-40</strain>
    </source>
</reference>